<dbReference type="Gene3D" id="2.30.29.30">
    <property type="entry name" value="Pleckstrin-homology domain (PH domain)/Phosphotyrosine-binding domain (PTB)"/>
    <property type="match status" value="1"/>
</dbReference>
<dbReference type="InterPro" id="IPR001849">
    <property type="entry name" value="PH_domain"/>
</dbReference>
<protein>
    <recommendedName>
        <fullName evidence="5">WW domain-containing protein</fullName>
    </recommendedName>
</protein>
<feature type="region of interest" description="Disordered" evidence="1">
    <location>
        <begin position="213"/>
        <end position="446"/>
    </location>
</feature>
<name>A0A7S2RIQ9_9STRA</name>
<dbReference type="PROSITE" id="PS50020">
    <property type="entry name" value="WW_DOMAIN_2"/>
    <property type="match status" value="1"/>
</dbReference>
<proteinExistence type="predicted"/>
<dbReference type="Pfam" id="PF00397">
    <property type="entry name" value="WW"/>
    <property type="match status" value="1"/>
</dbReference>
<feature type="compositionally biased region" description="Low complexity" evidence="1">
    <location>
        <begin position="162"/>
        <end position="172"/>
    </location>
</feature>
<dbReference type="PROSITE" id="PS50003">
    <property type="entry name" value="PH_DOMAIN"/>
    <property type="match status" value="1"/>
</dbReference>
<feature type="region of interest" description="Disordered" evidence="1">
    <location>
        <begin position="142"/>
        <end position="192"/>
    </location>
</feature>
<feature type="region of interest" description="Disordered" evidence="1">
    <location>
        <begin position="658"/>
        <end position="680"/>
    </location>
</feature>
<dbReference type="InterPro" id="IPR036020">
    <property type="entry name" value="WW_dom_sf"/>
</dbReference>
<evidence type="ECO:0008006" key="5">
    <source>
        <dbReference type="Google" id="ProtNLM"/>
    </source>
</evidence>
<evidence type="ECO:0000256" key="1">
    <source>
        <dbReference type="SAM" id="MobiDB-lite"/>
    </source>
</evidence>
<dbReference type="CDD" id="cd00201">
    <property type="entry name" value="WW"/>
    <property type="match status" value="1"/>
</dbReference>
<dbReference type="EMBL" id="HBHJ01007742">
    <property type="protein sequence ID" value="CAD9672324.1"/>
    <property type="molecule type" value="Transcribed_RNA"/>
</dbReference>
<feature type="compositionally biased region" description="Acidic residues" evidence="1">
    <location>
        <begin position="422"/>
        <end position="431"/>
    </location>
</feature>
<sequence length="888" mass="94173">MAALVPPPARPRPSRLQATAMSRTRAERDGSVPRIKGRLSKRQHGLLKGGWKQRYCTLEGNVLSWYDNEDAPAPLGSLDVTGAKVDGEAMRCGGGDAQGPEKHMVISIEPRQEVGRPLELKAETVSEARRWIVVLQGVARGSRARQSSSSSIPAELQKDPSRTSSSSTAPADAAEDNPATRGIRKGSPWRRVETGNGKAYFYHSVTKETTWRLPTEEADLRESEQARTTQSRDESKLVPSGKPAKKDSSAKDAGALGDEENERVGSRSGTEETVESEDAPSVAGAPAQVSHRGSADGPSQSTVLAKSVSWQSVKDPDTGRELSFSARPSTGTRFEPPPLTTLPRKPALKTHSSFTMGSSSAGPSPPTLRHAHSESLPPSSAAAVERTKAPPVTLAPHPTVSSSPATPKLSSLFPTMRQSVPEEQEEDDGEEGAAPSSVPSPADGLVAPANSLASVASLSGLPSTSHHRSSSLEACRSSAAPSLSEPATSAPAQCDPRRLSARDVLGVLRFSHSLTANDAGIRPEDAAIREMFVELCEKQGSGSRSMGGAEEGGGAPLLLEFASFLLWDEIAEAKHLSGVGIPALMSLWLTALDNHKQSSYADGPFRPLTETEANGQDCSEDSDEDDGPGGDPPAMEEHEFVHFTHLLYKFSLEEPGKDDDVASYPDPVAAPPKTPPVSRGRMSVEAASGAEEIATVDDAEEALHIVASVKAHVRKSMLESNASDAELDAKRASMLTHSRSSTARVSLLDDGAPALTVPEAIRMAQFVRDLEQTAGHAHMRLSQQCAPLAASTLAELEGEAPAAQGSAGTGSSDYEPPKFQEEDVKDEDFIVTFFAEISAFFGGRTEPPKEDELAQAAADDAGETRLSAPLDLEVADGPFSWFAARFLR</sequence>
<dbReference type="SUPFAM" id="SSF51045">
    <property type="entry name" value="WW domain"/>
    <property type="match status" value="1"/>
</dbReference>
<feature type="region of interest" description="Disordered" evidence="1">
    <location>
        <begin position="1"/>
        <end position="31"/>
    </location>
</feature>
<feature type="region of interest" description="Disordered" evidence="1">
    <location>
        <begin position="600"/>
        <end position="636"/>
    </location>
</feature>
<feature type="compositionally biased region" description="Pro residues" evidence="1">
    <location>
        <begin position="1"/>
        <end position="11"/>
    </location>
</feature>
<feature type="compositionally biased region" description="Polar residues" evidence="1">
    <location>
        <begin position="479"/>
        <end position="491"/>
    </location>
</feature>
<dbReference type="SMART" id="SM00233">
    <property type="entry name" value="PH"/>
    <property type="match status" value="1"/>
</dbReference>
<dbReference type="Pfam" id="PF00169">
    <property type="entry name" value="PH"/>
    <property type="match status" value="1"/>
</dbReference>
<feature type="domain" description="PH" evidence="2">
    <location>
        <begin position="32"/>
        <end position="140"/>
    </location>
</feature>
<feature type="compositionally biased region" description="Basic and acidic residues" evidence="1">
    <location>
        <begin position="213"/>
        <end position="236"/>
    </location>
</feature>
<feature type="compositionally biased region" description="Polar residues" evidence="1">
    <location>
        <begin position="350"/>
        <end position="362"/>
    </location>
</feature>
<dbReference type="InterPro" id="IPR001202">
    <property type="entry name" value="WW_dom"/>
</dbReference>
<dbReference type="InterPro" id="IPR011993">
    <property type="entry name" value="PH-like_dom_sf"/>
</dbReference>
<feature type="compositionally biased region" description="Acidic residues" evidence="1">
    <location>
        <begin position="618"/>
        <end position="628"/>
    </location>
</feature>
<dbReference type="Gene3D" id="2.20.70.10">
    <property type="match status" value="1"/>
</dbReference>
<evidence type="ECO:0000259" key="3">
    <source>
        <dbReference type="PROSITE" id="PS50020"/>
    </source>
</evidence>
<evidence type="ECO:0000313" key="4">
    <source>
        <dbReference type="EMBL" id="CAD9672324.1"/>
    </source>
</evidence>
<reference evidence="4" key="1">
    <citation type="submission" date="2021-01" db="EMBL/GenBank/DDBJ databases">
        <authorList>
            <person name="Corre E."/>
            <person name="Pelletier E."/>
            <person name="Niang G."/>
            <person name="Scheremetjew M."/>
            <person name="Finn R."/>
            <person name="Kale V."/>
            <person name="Holt S."/>
            <person name="Cochrane G."/>
            <person name="Meng A."/>
            <person name="Brown T."/>
            <person name="Cohen L."/>
        </authorList>
    </citation>
    <scope>NUCLEOTIDE SEQUENCE</scope>
    <source>
        <strain evidence="4">CCMP1243</strain>
    </source>
</reference>
<feature type="region of interest" description="Disordered" evidence="1">
    <location>
        <begin position="459"/>
        <end position="495"/>
    </location>
</feature>
<dbReference type="SMART" id="SM00456">
    <property type="entry name" value="WW"/>
    <property type="match status" value="1"/>
</dbReference>
<evidence type="ECO:0000259" key="2">
    <source>
        <dbReference type="PROSITE" id="PS50003"/>
    </source>
</evidence>
<organism evidence="4">
    <name type="scientific">Rhizochromulina marina</name>
    <dbReference type="NCBI Taxonomy" id="1034831"/>
    <lineage>
        <taxon>Eukaryota</taxon>
        <taxon>Sar</taxon>
        <taxon>Stramenopiles</taxon>
        <taxon>Ochrophyta</taxon>
        <taxon>Dictyochophyceae</taxon>
        <taxon>Rhizochromulinales</taxon>
        <taxon>Rhizochromulina</taxon>
    </lineage>
</organism>
<accession>A0A7S2RIQ9</accession>
<dbReference type="AlphaFoldDB" id="A0A7S2RIQ9"/>
<feature type="region of interest" description="Disordered" evidence="1">
    <location>
        <begin position="798"/>
        <end position="819"/>
    </location>
</feature>
<gene>
    <name evidence="4" type="ORF">RMAR1173_LOCUS4979</name>
</gene>
<feature type="domain" description="WW" evidence="3">
    <location>
        <begin position="187"/>
        <end position="216"/>
    </location>
</feature>
<dbReference type="SUPFAM" id="SSF50729">
    <property type="entry name" value="PH domain-like"/>
    <property type="match status" value="1"/>
</dbReference>
<feature type="compositionally biased region" description="Polar residues" evidence="1">
    <location>
        <begin position="297"/>
        <end position="312"/>
    </location>
</feature>
<feature type="compositionally biased region" description="Polar residues" evidence="1">
    <location>
        <begin position="399"/>
        <end position="418"/>
    </location>
</feature>